<dbReference type="KEGG" id="vg:13996865"/>
<evidence type="ECO:0000313" key="3">
    <source>
        <dbReference type="Proteomes" id="UP000000460"/>
    </source>
</evidence>
<dbReference type="EMBL" id="JX100809">
    <property type="protein sequence ID" value="AFU88323.1"/>
    <property type="molecule type" value="Genomic_DNA"/>
</dbReference>
<dbReference type="GeneID" id="13996540"/>
<dbReference type="RefSeq" id="YP_006989738.1">
    <property type="nucleotide sequence ID" value="NC_019411.1"/>
</dbReference>
<protein>
    <submittedName>
        <fullName evidence="1">Uncharacterized protein</fullName>
    </submittedName>
</protein>
<organism evidence="1 3">
    <name type="scientific">Caulobacter phage CcrSwift</name>
    <dbReference type="NCBI Taxonomy" id="2927984"/>
    <lineage>
        <taxon>Viruses</taxon>
        <taxon>Duplodnaviria</taxon>
        <taxon>Heunggongvirae</taxon>
        <taxon>Uroviricota</taxon>
        <taxon>Caudoviricetes</taxon>
        <taxon>Jeanschmidtviridae</taxon>
        <taxon>Shapirovirus</taxon>
        <taxon>Shapirovirus swift</taxon>
    </lineage>
</organism>
<gene>
    <name evidence="1" type="ORF">CcrSwift_gp005</name>
    <name evidence="2" type="ORF">CcrSwift_gp330</name>
</gene>
<evidence type="ECO:0000313" key="1">
    <source>
        <dbReference type="EMBL" id="AFU88323.1"/>
    </source>
</evidence>
<sequence length="62" mass="6917">MIPQEILNPREHWTPVASREEADKIAARCTEGDPVGRYYVEPKGAGYAVAYDDEAGEFVAYL</sequence>
<dbReference type="EMBL" id="JX100809">
    <property type="protein sequence ID" value="AFU88648.1"/>
    <property type="molecule type" value="Genomic_DNA"/>
</dbReference>
<accession>K4JWN7</accession>
<proteinExistence type="predicted"/>
<dbReference type="RefSeq" id="YP_006990063.1">
    <property type="nucleotide sequence ID" value="NC_019411.1"/>
</dbReference>
<dbReference type="KEGG" id="vg:13996540"/>
<evidence type="ECO:0000313" key="2">
    <source>
        <dbReference type="EMBL" id="AFU88648.1"/>
    </source>
</evidence>
<reference evidence="1 3" key="1">
    <citation type="journal article" date="2012" name="BMC Genomics">
        <title>The Caulobacter crescentus phage phiCbK: genomics of a canonical phage.</title>
        <authorList>
            <person name="Gill J.J."/>
            <person name="Berry J.D."/>
            <person name="Russell W.K."/>
            <person name="Lessor L."/>
            <person name="Escobar Garcia D.A."/>
            <person name="Hernandez D."/>
            <person name="Kane A."/>
            <person name="Keene J."/>
            <person name="Maddox M."/>
            <person name="Martin R."/>
            <person name="Mohan S."/>
            <person name="Thorn A.M."/>
            <person name="Russell D.H."/>
            <person name="Young R."/>
        </authorList>
    </citation>
    <scope>NUCLEOTIDE SEQUENCE [LARGE SCALE GENOMIC DNA]</scope>
</reference>
<dbReference type="GeneID" id="13996865"/>
<keyword evidence="3" id="KW-1185">Reference proteome</keyword>
<name>K4JWN7_9CAUD</name>
<dbReference type="Proteomes" id="UP000000460">
    <property type="component" value="Segment"/>
</dbReference>